<evidence type="ECO:0000256" key="5">
    <source>
        <dbReference type="SAM" id="MobiDB-lite"/>
    </source>
</evidence>
<dbReference type="GO" id="GO:0003677">
    <property type="term" value="F:DNA binding"/>
    <property type="evidence" value="ECO:0007669"/>
    <property type="project" value="UniProtKB-KW"/>
</dbReference>
<dbReference type="PROSITE" id="PS51294">
    <property type="entry name" value="HTH_MYB"/>
    <property type="match status" value="1"/>
</dbReference>
<comment type="caution">
    <text evidence="9">The sequence shown here is derived from an EMBL/GenBank/DDBJ whole genome shotgun (WGS) entry which is preliminary data.</text>
</comment>
<proteinExistence type="predicted"/>
<dbReference type="PANTHER" id="PTHR44042">
    <property type="entry name" value="DUPLICATED HOMEODOMAIN-LIKE SUPERFAMILY PROTEIN-RELATED"/>
    <property type="match status" value="1"/>
</dbReference>
<keyword evidence="1" id="KW-0805">Transcription regulation</keyword>
<dbReference type="SMART" id="SM00717">
    <property type="entry name" value="SANT"/>
    <property type="match status" value="2"/>
</dbReference>
<sequence length="246" mass="27035">MWTRGEDKLLELLFIRRFPQWDVIAAHILDKTPEQVSQRCESVVDEVTRLLHGLQVDTPREWDTQTVVAAAPPEAETEAAAAVVPTAADVIAEKALVPVPSSAAEGEASERVGKKRKKSGGDRKKPEKWTEEEHNLFLEGLEKYGKGKWKAMSTEYLTTKTASQIASHHQKHRIRQELRERNACKRASIHDITTPTSAASAGRAGEPPAAAQKDEHGTDEGGDDELILVGAVEEFPGEDDPGTLFT</sequence>
<dbReference type="InterPro" id="IPR017930">
    <property type="entry name" value="Myb_dom"/>
</dbReference>
<dbReference type="AlphaFoldDB" id="A0AAV5ECK6"/>
<accession>A0AAV5ECK6</accession>
<dbReference type="SUPFAM" id="SSF46689">
    <property type="entry name" value="Homeodomain-like"/>
    <property type="match status" value="2"/>
</dbReference>
<evidence type="ECO:0000256" key="4">
    <source>
        <dbReference type="ARBA" id="ARBA00023242"/>
    </source>
</evidence>
<evidence type="ECO:0000259" key="8">
    <source>
        <dbReference type="PROSITE" id="PS51294"/>
    </source>
</evidence>
<dbReference type="PROSITE" id="PS50090">
    <property type="entry name" value="MYB_LIKE"/>
    <property type="match status" value="1"/>
</dbReference>
<dbReference type="PROSITE" id="PS51293">
    <property type="entry name" value="SANT"/>
    <property type="match status" value="1"/>
</dbReference>
<name>A0AAV5ECK6_ELECO</name>
<evidence type="ECO:0000256" key="2">
    <source>
        <dbReference type="ARBA" id="ARBA00023125"/>
    </source>
</evidence>
<evidence type="ECO:0000313" key="9">
    <source>
        <dbReference type="EMBL" id="GJN21148.1"/>
    </source>
</evidence>
<dbReference type="NCBIfam" id="TIGR01557">
    <property type="entry name" value="myb_SHAQKYF"/>
    <property type="match status" value="1"/>
</dbReference>
<evidence type="ECO:0000259" key="6">
    <source>
        <dbReference type="PROSITE" id="PS50090"/>
    </source>
</evidence>
<keyword evidence="4" id="KW-0539">Nucleus</keyword>
<protein>
    <submittedName>
        <fullName evidence="9">Uncharacterized protein</fullName>
    </submittedName>
</protein>
<feature type="domain" description="HTH myb-type" evidence="8">
    <location>
        <begin position="121"/>
        <end position="177"/>
    </location>
</feature>
<organism evidence="9 10">
    <name type="scientific">Eleusine coracana subsp. coracana</name>
    <dbReference type="NCBI Taxonomy" id="191504"/>
    <lineage>
        <taxon>Eukaryota</taxon>
        <taxon>Viridiplantae</taxon>
        <taxon>Streptophyta</taxon>
        <taxon>Embryophyta</taxon>
        <taxon>Tracheophyta</taxon>
        <taxon>Spermatophyta</taxon>
        <taxon>Magnoliopsida</taxon>
        <taxon>Liliopsida</taxon>
        <taxon>Poales</taxon>
        <taxon>Poaceae</taxon>
        <taxon>PACMAD clade</taxon>
        <taxon>Chloridoideae</taxon>
        <taxon>Cynodonteae</taxon>
        <taxon>Eleusininae</taxon>
        <taxon>Eleusine</taxon>
    </lineage>
</organism>
<reference evidence="9" key="1">
    <citation type="journal article" date="2018" name="DNA Res.">
        <title>Multiple hybrid de novo genome assembly of finger millet, an orphan allotetraploid crop.</title>
        <authorList>
            <person name="Hatakeyama M."/>
            <person name="Aluri S."/>
            <person name="Balachadran M.T."/>
            <person name="Sivarajan S.R."/>
            <person name="Patrignani A."/>
            <person name="Gruter S."/>
            <person name="Poveda L."/>
            <person name="Shimizu-Inatsugi R."/>
            <person name="Baeten J."/>
            <person name="Francoijs K.J."/>
            <person name="Nataraja K.N."/>
            <person name="Reddy Y.A.N."/>
            <person name="Phadnis S."/>
            <person name="Ravikumar R.L."/>
            <person name="Schlapbach R."/>
            <person name="Sreeman S.M."/>
            <person name="Shimizu K.K."/>
        </authorList>
    </citation>
    <scope>NUCLEOTIDE SEQUENCE</scope>
</reference>
<feature type="region of interest" description="Disordered" evidence="5">
    <location>
        <begin position="100"/>
        <end position="131"/>
    </location>
</feature>
<dbReference type="EMBL" id="BQKI01000075">
    <property type="protein sequence ID" value="GJN21148.1"/>
    <property type="molecule type" value="Genomic_DNA"/>
</dbReference>
<feature type="compositionally biased region" description="Basic and acidic residues" evidence="5">
    <location>
        <begin position="119"/>
        <end position="131"/>
    </location>
</feature>
<dbReference type="InterPro" id="IPR009057">
    <property type="entry name" value="Homeodomain-like_sf"/>
</dbReference>
<dbReference type="PANTHER" id="PTHR44042:SF62">
    <property type="entry name" value="OS02G0511200 PROTEIN"/>
    <property type="match status" value="1"/>
</dbReference>
<dbReference type="InterPro" id="IPR017884">
    <property type="entry name" value="SANT_dom"/>
</dbReference>
<dbReference type="Gene3D" id="1.10.10.60">
    <property type="entry name" value="Homeodomain-like"/>
    <property type="match status" value="2"/>
</dbReference>
<reference evidence="9" key="2">
    <citation type="submission" date="2021-12" db="EMBL/GenBank/DDBJ databases">
        <title>Resequencing data analysis of finger millet.</title>
        <authorList>
            <person name="Hatakeyama M."/>
            <person name="Aluri S."/>
            <person name="Balachadran M.T."/>
            <person name="Sivarajan S.R."/>
            <person name="Poveda L."/>
            <person name="Shimizu-Inatsugi R."/>
            <person name="Schlapbach R."/>
            <person name="Sreeman S.M."/>
            <person name="Shimizu K.K."/>
        </authorList>
    </citation>
    <scope>NUCLEOTIDE SEQUENCE</scope>
</reference>
<dbReference type="InterPro" id="IPR006447">
    <property type="entry name" value="Myb_dom_plants"/>
</dbReference>
<dbReference type="Pfam" id="PF00249">
    <property type="entry name" value="Myb_DNA-binding"/>
    <property type="match status" value="1"/>
</dbReference>
<dbReference type="Proteomes" id="UP001054889">
    <property type="component" value="Unassembled WGS sequence"/>
</dbReference>
<evidence type="ECO:0000259" key="7">
    <source>
        <dbReference type="PROSITE" id="PS51293"/>
    </source>
</evidence>
<dbReference type="CDD" id="cd00167">
    <property type="entry name" value="SANT"/>
    <property type="match status" value="2"/>
</dbReference>
<evidence type="ECO:0000313" key="10">
    <source>
        <dbReference type="Proteomes" id="UP001054889"/>
    </source>
</evidence>
<evidence type="ECO:0000256" key="3">
    <source>
        <dbReference type="ARBA" id="ARBA00023163"/>
    </source>
</evidence>
<feature type="domain" description="Myb-like" evidence="6">
    <location>
        <begin position="121"/>
        <end position="173"/>
    </location>
</feature>
<keyword evidence="10" id="KW-1185">Reference proteome</keyword>
<keyword evidence="2" id="KW-0238">DNA-binding</keyword>
<feature type="region of interest" description="Disordered" evidence="5">
    <location>
        <begin position="191"/>
        <end position="224"/>
    </location>
</feature>
<gene>
    <name evidence="9" type="primary">gb08599</name>
    <name evidence="9" type="ORF">PR202_gb08599</name>
</gene>
<dbReference type="InterPro" id="IPR001005">
    <property type="entry name" value="SANT/Myb"/>
</dbReference>
<evidence type="ECO:0000256" key="1">
    <source>
        <dbReference type="ARBA" id="ARBA00023015"/>
    </source>
</evidence>
<keyword evidence="3" id="KW-0804">Transcription</keyword>
<feature type="domain" description="SANT" evidence="7">
    <location>
        <begin position="124"/>
        <end position="177"/>
    </location>
</feature>